<evidence type="ECO:0000313" key="4">
    <source>
        <dbReference type="Proteomes" id="UP001358586"/>
    </source>
</evidence>
<organism evidence="3 4">
    <name type="scientific">Gossypium arboreum</name>
    <name type="common">Tree cotton</name>
    <name type="synonym">Gossypium nanking</name>
    <dbReference type="NCBI Taxonomy" id="29729"/>
    <lineage>
        <taxon>Eukaryota</taxon>
        <taxon>Viridiplantae</taxon>
        <taxon>Streptophyta</taxon>
        <taxon>Embryophyta</taxon>
        <taxon>Tracheophyta</taxon>
        <taxon>Spermatophyta</taxon>
        <taxon>Magnoliopsida</taxon>
        <taxon>eudicotyledons</taxon>
        <taxon>Gunneridae</taxon>
        <taxon>Pentapetalae</taxon>
        <taxon>rosids</taxon>
        <taxon>malvids</taxon>
        <taxon>Malvales</taxon>
        <taxon>Malvaceae</taxon>
        <taxon>Malvoideae</taxon>
        <taxon>Gossypium</taxon>
    </lineage>
</organism>
<gene>
    <name evidence="2" type="ORF">PVK06_034428</name>
    <name evidence="3" type="ORF">PVK06_034434</name>
</gene>
<protein>
    <submittedName>
        <fullName evidence="3">Uncharacterized protein</fullName>
    </submittedName>
</protein>
<keyword evidence="4" id="KW-1185">Reference proteome</keyword>
<keyword evidence="1" id="KW-0472">Membrane</keyword>
<sequence>MYSSSRKVSLEKIVDGVPTGLARRLELPDLDGDVAGLKLNGGLTISSFGLMLCLLSWSFEIGLFKPGPFVAAPCAGSLSDGPVNRCTISWKVFESVCTNVVKGLQGVAVWLAGFSIGTLFIQAFIVSSMTCNKLPFANLFVICRACYWKSNILNLVQKMELFVYFLFIYE</sequence>
<dbReference type="EMBL" id="JARKNE010000010">
    <property type="protein sequence ID" value="KAK5793286.1"/>
    <property type="molecule type" value="Genomic_DNA"/>
</dbReference>
<evidence type="ECO:0000313" key="3">
    <source>
        <dbReference type="EMBL" id="KAK5793292.1"/>
    </source>
</evidence>
<comment type="caution">
    <text evidence="3">The sequence shown here is derived from an EMBL/GenBank/DDBJ whole genome shotgun (WGS) entry which is preliminary data.</text>
</comment>
<feature type="transmembrane region" description="Helical" evidence="1">
    <location>
        <begin position="107"/>
        <end position="126"/>
    </location>
</feature>
<keyword evidence="1" id="KW-0812">Transmembrane</keyword>
<reference evidence="3 4" key="1">
    <citation type="submission" date="2023-03" db="EMBL/GenBank/DDBJ databases">
        <title>WGS of Gossypium arboreum.</title>
        <authorList>
            <person name="Yu D."/>
        </authorList>
    </citation>
    <scope>NUCLEOTIDE SEQUENCE [LARGE SCALE GENOMIC DNA]</scope>
    <source>
        <tissue evidence="3">Leaf</tissue>
    </source>
</reference>
<keyword evidence="1" id="KW-1133">Transmembrane helix</keyword>
<dbReference type="Proteomes" id="UP001358586">
    <property type="component" value="Chromosome 10"/>
</dbReference>
<name>A0ABR0NF21_GOSAR</name>
<evidence type="ECO:0000313" key="2">
    <source>
        <dbReference type="EMBL" id="KAK5793286.1"/>
    </source>
</evidence>
<accession>A0ABR0NF21</accession>
<dbReference type="EMBL" id="JARKNE010000010">
    <property type="protein sequence ID" value="KAK5793292.1"/>
    <property type="molecule type" value="Genomic_DNA"/>
</dbReference>
<evidence type="ECO:0000256" key="1">
    <source>
        <dbReference type="SAM" id="Phobius"/>
    </source>
</evidence>
<proteinExistence type="predicted"/>
<feature type="transmembrane region" description="Helical" evidence="1">
    <location>
        <begin position="39"/>
        <end position="59"/>
    </location>
</feature>